<dbReference type="PANTHER" id="PTHR13604:SF0">
    <property type="entry name" value="ABASIC SITE PROCESSING PROTEIN HMCES"/>
    <property type="match status" value="1"/>
</dbReference>
<reference evidence="9 10" key="1">
    <citation type="submission" date="2016-11" db="EMBL/GenBank/DDBJ databases">
        <title>Trade-off between light-utilization and light-protection in marine flavobacteria.</title>
        <authorList>
            <person name="Kumagai Y."/>
        </authorList>
    </citation>
    <scope>NUCLEOTIDE SEQUENCE [LARGE SCALE GENOMIC DNA]</scope>
    <source>
        <strain evidence="9 10">JCM 13191</strain>
    </source>
</reference>
<dbReference type="GO" id="GO:0008233">
    <property type="term" value="F:peptidase activity"/>
    <property type="evidence" value="ECO:0007669"/>
    <property type="project" value="UniProtKB-KW"/>
</dbReference>
<dbReference type="EC" id="3.4.-.-" evidence="8"/>
<keyword evidence="10" id="KW-1185">Reference proteome</keyword>
<protein>
    <recommendedName>
        <fullName evidence="8">Abasic site processing protein</fullName>
        <ecNumber evidence="8">3.4.-.-</ecNumber>
    </recommendedName>
</protein>
<dbReference type="InterPro" id="IPR036590">
    <property type="entry name" value="SRAP-like"/>
</dbReference>
<evidence type="ECO:0000256" key="6">
    <source>
        <dbReference type="ARBA" id="ARBA00023125"/>
    </source>
</evidence>
<evidence type="ECO:0000256" key="5">
    <source>
        <dbReference type="ARBA" id="ARBA00023124"/>
    </source>
</evidence>
<sequence>MCGRATLLSNHRIVEKRFNASYIDQPFENVNISAGNKVPVITCEHPNHIQNFTLGFTPSWAHKQTYIINARAEGSNNLDNDPHYIGPQEIHQKPMFRKAIKSQRCLVIVDAFIEGSKYEKLNKPFLVYPTGKSQPFALAGIYDTWENPLTGKIHHTVAIVTTAANRLMQRIGHHRSPLALTKIQEEEWLNTDLPKSKLNQIMKPFDPKYFNAYPISKKIKSPDATGITLLKPIGQSVYKEHGRTFYDQVKYEEDNIYSIKAERLVEGDQFVLF</sequence>
<keyword evidence="5" id="KW-0190">Covalent protein-DNA linkage</keyword>
<dbReference type="RefSeq" id="WP_085767911.1">
    <property type="nucleotide sequence ID" value="NZ_CP019344.1"/>
</dbReference>
<keyword evidence="2 8" id="KW-0645">Protease</keyword>
<evidence type="ECO:0000256" key="2">
    <source>
        <dbReference type="ARBA" id="ARBA00022670"/>
    </source>
</evidence>
<dbReference type="GO" id="GO:0106300">
    <property type="term" value="P:protein-DNA covalent cross-linking repair"/>
    <property type="evidence" value="ECO:0007669"/>
    <property type="project" value="InterPro"/>
</dbReference>
<dbReference type="GO" id="GO:0016829">
    <property type="term" value="F:lyase activity"/>
    <property type="evidence" value="ECO:0007669"/>
    <property type="project" value="UniProtKB-KW"/>
</dbReference>
<name>A0A1W6MNM4_9FLAO</name>
<dbReference type="GO" id="GO:0006508">
    <property type="term" value="P:proteolysis"/>
    <property type="evidence" value="ECO:0007669"/>
    <property type="project" value="UniProtKB-KW"/>
</dbReference>
<dbReference type="AlphaFoldDB" id="A0A1W6MNM4"/>
<proteinExistence type="inferred from homology"/>
<evidence type="ECO:0000256" key="8">
    <source>
        <dbReference type="RuleBase" id="RU364100"/>
    </source>
</evidence>
<organism evidence="9 10">
    <name type="scientific">Nonlabens spongiae</name>
    <dbReference type="NCBI Taxonomy" id="331648"/>
    <lineage>
        <taxon>Bacteria</taxon>
        <taxon>Pseudomonadati</taxon>
        <taxon>Bacteroidota</taxon>
        <taxon>Flavobacteriia</taxon>
        <taxon>Flavobacteriales</taxon>
        <taxon>Flavobacteriaceae</taxon>
        <taxon>Nonlabens</taxon>
    </lineage>
</organism>
<evidence type="ECO:0000256" key="7">
    <source>
        <dbReference type="ARBA" id="ARBA00023239"/>
    </source>
</evidence>
<dbReference type="STRING" id="331648.BST97_14550"/>
<dbReference type="Pfam" id="PF02586">
    <property type="entry name" value="SRAP"/>
    <property type="match status" value="1"/>
</dbReference>
<evidence type="ECO:0000256" key="3">
    <source>
        <dbReference type="ARBA" id="ARBA00022763"/>
    </source>
</evidence>
<accession>A0A1W6MNM4</accession>
<evidence type="ECO:0000256" key="4">
    <source>
        <dbReference type="ARBA" id="ARBA00022801"/>
    </source>
</evidence>
<evidence type="ECO:0000256" key="1">
    <source>
        <dbReference type="ARBA" id="ARBA00008136"/>
    </source>
</evidence>
<dbReference type="OrthoDB" id="9782620at2"/>
<keyword evidence="4 8" id="KW-0378">Hydrolase</keyword>
<dbReference type="Proteomes" id="UP000193431">
    <property type="component" value="Chromosome"/>
</dbReference>
<dbReference type="GO" id="GO:0003697">
    <property type="term" value="F:single-stranded DNA binding"/>
    <property type="evidence" value="ECO:0007669"/>
    <property type="project" value="InterPro"/>
</dbReference>
<dbReference type="PANTHER" id="PTHR13604">
    <property type="entry name" value="DC12-RELATED"/>
    <property type="match status" value="1"/>
</dbReference>
<keyword evidence="7" id="KW-0456">Lyase</keyword>
<gene>
    <name evidence="9" type="ORF">BST97_14550</name>
</gene>
<dbReference type="Gene3D" id="3.90.1680.10">
    <property type="entry name" value="SOS response associated peptidase-like"/>
    <property type="match status" value="1"/>
</dbReference>
<keyword evidence="3" id="KW-0227">DNA damage</keyword>
<dbReference type="InterPro" id="IPR003738">
    <property type="entry name" value="SRAP"/>
</dbReference>
<evidence type="ECO:0000313" key="9">
    <source>
        <dbReference type="EMBL" id="ARN79106.1"/>
    </source>
</evidence>
<evidence type="ECO:0000313" key="10">
    <source>
        <dbReference type="Proteomes" id="UP000193431"/>
    </source>
</evidence>
<dbReference type="SUPFAM" id="SSF143081">
    <property type="entry name" value="BB1717-like"/>
    <property type="match status" value="1"/>
</dbReference>
<comment type="similarity">
    <text evidence="1 8">Belongs to the SOS response-associated peptidase family.</text>
</comment>
<dbReference type="EMBL" id="CP019344">
    <property type="protein sequence ID" value="ARN79106.1"/>
    <property type="molecule type" value="Genomic_DNA"/>
</dbReference>
<keyword evidence="6" id="KW-0238">DNA-binding</keyword>